<dbReference type="Pfam" id="PF03099">
    <property type="entry name" value="BPL_LplA_LipB"/>
    <property type="match status" value="1"/>
</dbReference>
<dbReference type="AlphaFoldDB" id="D5MKT6"/>
<feature type="domain" description="BPL/LPL catalytic" evidence="6">
    <location>
        <begin position="20"/>
        <end position="211"/>
    </location>
</feature>
<dbReference type="InterPro" id="IPR004143">
    <property type="entry name" value="BPL_LPL_catalytic"/>
</dbReference>
<dbReference type="Gene3D" id="2.30.30.100">
    <property type="match status" value="1"/>
</dbReference>
<evidence type="ECO:0000313" key="8">
    <source>
        <dbReference type="Proteomes" id="UP000006898"/>
    </source>
</evidence>
<dbReference type="PROSITE" id="PS51733">
    <property type="entry name" value="BPL_LPL_CATALYTIC"/>
    <property type="match status" value="1"/>
</dbReference>
<keyword evidence="3" id="KW-0067">ATP-binding</keyword>
<dbReference type="GO" id="GO:0005524">
    <property type="term" value="F:ATP binding"/>
    <property type="evidence" value="ECO:0007669"/>
    <property type="project" value="UniProtKB-KW"/>
</dbReference>
<evidence type="ECO:0000256" key="1">
    <source>
        <dbReference type="ARBA" id="ARBA00022598"/>
    </source>
</evidence>
<evidence type="ECO:0000256" key="3">
    <source>
        <dbReference type="ARBA" id="ARBA00022840"/>
    </source>
</evidence>
<dbReference type="HOGENOM" id="CLU_051096_5_2_0"/>
<protein>
    <recommendedName>
        <fullName evidence="5">biotin--[biotin carboxyl-carrier protein] ligase</fullName>
        <ecNumber evidence="5">6.3.4.15</ecNumber>
    </recommendedName>
</protein>
<dbReference type="InterPro" id="IPR003142">
    <property type="entry name" value="BPL_C"/>
</dbReference>
<dbReference type="Pfam" id="PF02237">
    <property type="entry name" value="BPL_C"/>
    <property type="match status" value="1"/>
</dbReference>
<evidence type="ECO:0000256" key="5">
    <source>
        <dbReference type="ARBA" id="ARBA00024227"/>
    </source>
</evidence>
<dbReference type="PANTHER" id="PTHR12835:SF5">
    <property type="entry name" value="BIOTIN--PROTEIN LIGASE"/>
    <property type="match status" value="1"/>
</dbReference>
<accession>D5MKT6</accession>
<dbReference type="eggNOG" id="COG0340">
    <property type="taxonomic scope" value="Bacteria"/>
</dbReference>
<sequence length="276" mass="30193">MRREATMTGPQELLAPLNEVEIRVGLVTRRIGTTVHLFQEVESTNDEAAALADRGEAEGAIVIAERQRRGRGRMGRRWESPRGLGLYLSVILRPMIPPQSAPLLTLMGAVAAADAIERTTGLTTALKWPNDLIVHGRKVGGILGEMAADSSGLLHVILGFGINVNQAEADFDEELRRIASSLRIEADRPIDRTAMVRSFCESLDGWYERFLCDGPLPILEHARRRCLTVGRMVMARSGDQEISGFAVEMDDLGRLVIRDARGALHHLVAGDVTLAG</sequence>
<dbReference type="Proteomes" id="UP000006898">
    <property type="component" value="Chromosome"/>
</dbReference>
<proteinExistence type="predicted"/>
<dbReference type="NCBIfam" id="TIGR00121">
    <property type="entry name" value="birA_ligase"/>
    <property type="match status" value="1"/>
</dbReference>
<dbReference type="GO" id="GO:0005737">
    <property type="term" value="C:cytoplasm"/>
    <property type="evidence" value="ECO:0007669"/>
    <property type="project" value="TreeGrafter"/>
</dbReference>
<dbReference type="EMBL" id="FP565575">
    <property type="protein sequence ID" value="CBE67735.1"/>
    <property type="molecule type" value="Genomic_DNA"/>
</dbReference>
<dbReference type="InterPro" id="IPR004408">
    <property type="entry name" value="Biotin_CoA_COase_ligase"/>
</dbReference>
<evidence type="ECO:0000259" key="6">
    <source>
        <dbReference type="PROSITE" id="PS51733"/>
    </source>
</evidence>
<organism evidence="7 8">
    <name type="scientific">Methylomirabilis oxygeniifera</name>
    <dbReference type="NCBI Taxonomy" id="671143"/>
    <lineage>
        <taxon>Bacteria</taxon>
        <taxon>Candidatus Methylomirabilota</taxon>
        <taxon>Candidatus Methylomirabilia</taxon>
        <taxon>Candidatus Methylomirabilales</taxon>
        <taxon>Candidatus Methylomirabilaceae</taxon>
        <taxon>Candidatus Methylomirabilis</taxon>
    </lineage>
</organism>
<evidence type="ECO:0000256" key="4">
    <source>
        <dbReference type="ARBA" id="ARBA00023267"/>
    </source>
</evidence>
<reference evidence="7 8" key="1">
    <citation type="journal article" date="2010" name="Nature">
        <title>Nitrite-driven anaerobic methane oxidation by oxygenic bacteria.</title>
        <authorList>
            <person name="Ettwig K.F."/>
            <person name="Butler M.K."/>
            <person name="Le Paslier D."/>
            <person name="Pelletier E."/>
            <person name="Mangenot S."/>
            <person name="Kuypers M.M.M."/>
            <person name="Schreiber F."/>
            <person name="Dutilh B.E."/>
            <person name="Zedelius J."/>
            <person name="de Beer D."/>
            <person name="Gloerich J."/>
            <person name="Wessels H.J.C.T."/>
            <person name="van Allen T."/>
            <person name="Luesken F."/>
            <person name="Wu M."/>
            <person name="van de Pas-Schoonen K.T."/>
            <person name="Op den Camp H.J.M."/>
            <person name="Janssen-Megens E.M."/>
            <person name="Francoijs K-J."/>
            <person name="Stunnenberg H."/>
            <person name="Weissenbach J."/>
            <person name="Jetten M.S.M."/>
            <person name="Strous M."/>
        </authorList>
    </citation>
    <scope>NUCLEOTIDE SEQUENCE [LARGE SCALE GENOMIC DNA]</scope>
</reference>
<dbReference type="SUPFAM" id="SSF50037">
    <property type="entry name" value="C-terminal domain of transcriptional repressors"/>
    <property type="match status" value="1"/>
</dbReference>
<gene>
    <name evidence="7" type="ORF">DAMO_0663</name>
</gene>
<dbReference type="SUPFAM" id="SSF55681">
    <property type="entry name" value="Class II aaRS and biotin synthetases"/>
    <property type="match status" value="1"/>
</dbReference>
<dbReference type="KEGG" id="mox:DAMO_0663"/>
<keyword evidence="4" id="KW-0092">Biotin</keyword>
<dbReference type="InterPro" id="IPR045864">
    <property type="entry name" value="aa-tRNA-synth_II/BPL/LPL"/>
</dbReference>
<dbReference type="STRING" id="671143.DAMO_0663"/>
<dbReference type="GO" id="GO:0004077">
    <property type="term" value="F:biotin--[biotin carboxyl-carrier protein] ligase activity"/>
    <property type="evidence" value="ECO:0007669"/>
    <property type="project" value="UniProtKB-EC"/>
</dbReference>
<evidence type="ECO:0000256" key="2">
    <source>
        <dbReference type="ARBA" id="ARBA00022741"/>
    </source>
</evidence>
<name>D5MKT6_METO1</name>
<dbReference type="PANTHER" id="PTHR12835">
    <property type="entry name" value="BIOTIN PROTEIN LIGASE"/>
    <property type="match status" value="1"/>
</dbReference>
<evidence type="ECO:0000313" key="7">
    <source>
        <dbReference type="EMBL" id="CBE67735.1"/>
    </source>
</evidence>
<keyword evidence="1" id="KW-0436">Ligase</keyword>
<dbReference type="InterPro" id="IPR008988">
    <property type="entry name" value="Transcriptional_repressor_C"/>
</dbReference>
<keyword evidence="2" id="KW-0547">Nucleotide-binding</keyword>
<dbReference type="EC" id="6.3.4.15" evidence="5"/>
<dbReference type="Gene3D" id="3.30.930.10">
    <property type="entry name" value="Bira Bifunctional Protein, Domain 2"/>
    <property type="match status" value="1"/>
</dbReference>
<dbReference type="CDD" id="cd16442">
    <property type="entry name" value="BPL"/>
    <property type="match status" value="1"/>
</dbReference>